<dbReference type="PROSITE" id="PS01124">
    <property type="entry name" value="HTH_ARAC_FAMILY_2"/>
    <property type="match status" value="1"/>
</dbReference>
<keyword evidence="6" id="KW-1185">Reference proteome</keyword>
<evidence type="ECO:0000259" key="4">
    <source>
        <dbReference type="PROSITE" id="PS01124"/>
    </source>
</evidence>
<dbReference type="InterPro" id="IPR009057">
    <property type="entry name" value="Homeodomain-like_sf"/>
</dbReference>
<dbReference type="RefSeq" id="WP_058952339.1">
    <property type="nucleotide sequence ID" value="NZ_CP121776.1"/>
</dbReference>
<evidence type="ECO:0000313" key="6">
    <source>
        <dbReference type="Proteomes" id="UP001244586"/>
    </source>
</evidence>
<keyword evidence="3" id="KW-0804">Transcription</keyword>
<protein>
    <submittedName>
        <fullName evidence="5">Helix-turn-helix transcriptional regulator</fullName>
    </submittedName>
</protein>
<proteinExistence type="predicted"/>
<dbReference type="PANTHER" id="PTHR47894:SF4">
    <property type="entry name" value="HTH-TYPE TRANSCRIPTIONAL REGULATOR GADX"/>
    <property type="match status" value="1"/>
</dbReference>
<keyword evidence="2" id="KW-0238">DNA-binding</keyword>
<evidence type="ECO:0000313" key="5">
    <source>
        <dbReference type="EMBL" id="WMG16734.1"/>
    </source>
</evidence>
<dbReference type="InterPro" id="IPR018060">
    <property type="entry name" value="HTH_AraC"/>
</dbReference>
<accession>A0AAJ6LE00</accession>
<dbReference type="AlphaFoldDB" id="A0AAJ6LE00"/>
<evidence type="ECO:0000256" key="3">
    <source>
        <dbReference type="ARBA" id="ARBA00023163"/>
    </source>
</evidence>
<dbReference type="GO" id="GO:0003700">
    <property type="term" value="F:DNA-binding transcription factor activity"/>
    <property type="evidence" value="ECO:0007669"/>
    <property type="project" value="InterPro"/>
</dbReference>
<sequence length="176" mass="20576">MRKSYLVQFTHTPETVDHKIYQDLFHCLPLFKQDQNQLTYNFPKSSHEVNYPILINPVIHALKKQFPDMPLAKVVNIILLVTLGFVSPTRQNIADALSISIRTLQRRLDEEGHTFNELLLEVRKQRVVEYLSYQQITVEQLSLLLGYKAKSQFLKAFRTWFGVTPKEYRAKINSAL</sequence>
<dbReference type="InterPro" id="IPR020449">
    <property type="entry name" value="Tscrpt_reg_AraC-type_HTH"/>
</dbReference>
<evidence type="ECO:0000256" key="2">
    <source>
        <dbReference type="ARBA" id="ARBA00023125"/>
    </source>
</evidence>
<dbReference type="EMBL" id="CP121776">
    <property type="protein sequence ID" value="WMG16734.1"/>
    <property type="molecule type" value="Genomic_DNA"/>
</dbReference>
<dbReference type="GO" id="GO:0000976">
    <property type="term" value="F:transcription cis-regulatory region binding"/>
    <property type="evidence" value="ECO:0007669"/>
    <property type="project" value="TreeGrafter"/>
</dbReference>
<dbReference type="Gene3D" id="1.10.10.60">
    <property type="entry name" value="Homeodomain-like"/>
    <property type="match status" value="1"/>
</dbReference>
<dbReference type="SUPFAM" id="SSF46689">
    <property type="entry name" value="Homeodomain-like"/>
    <property type="match status" value="1"/>
</dbReference>
<dbReference type="SMART" id="SM00342">
    <property type="entry name" value="HTH_ARAC"/>
    <property type="match status" value="1"/>
</dbReference>
<dbReference type="Proteomes" id="UP001244586">
    <property type="component" value="Chromosome"/>
</dbReference>
<dbReference type="PRINTS" id="PR00032">
    <property type="entry name" value="HTHARAC"/>
</dbReference>
<reference evidence="5 6" key="1">
    <citation type="submission" date="2023-04" db="EMBL/GenBank/DDBJ databases">
        <title>Acinetobacter johnsonii isolate AYTCM encoding NDM-1, OXA-58 and PER-1.</title>
        <authorList>
            <person name="Tian C."/>
            <person name="Wang S."/>
            <person name="Fan X."/>
            <person name="Xia D."/>
        </authorList>
    </citation>
    <scope>NUCLEOTIDE SEQUENCE [LARGE SCALE GENOMIC DNA]</scope>
    <source>
        <strain evidence="5 6">AYTCM</strain>
    </source>
</reference>
<keyword evidence="1" id="KW-0805">Transcription regulation</keyword>
<organism evidence="5 6">
    <name type="scientific">Acinetobacter johnsonii</name>
    <dbReference type="NCBI Taxonomy" id="40214"/>
    <lineage>
        <taxon>Bacteria</taxon>
        <taxon>Pseudomonadati</taxon>
        <taxon>Pseudomonadota</taxon>
        <taxon>Gammaproteobacteria</taxon>
        <taxon>Moraxellales</taxon>
        <taxon>Moraxellaceae</taxon>
        <taxon>Acinetobacter</taxon>
    </lineage>
</organism>
<name>A0AAJ6LE00_ACIJO</name>
<dbReference type="GO" id="GO:0005829">
    <property type="term" value="C:cytosol"/>
    <property type="evidence" value="ECO:0007669"/>
    <property type="project" value="TreeGrafter"/>
</dbReference>
<dbReference type="Pfam" id="PF12833">
    <property type="entry name" value="HTH_18"/>
    <property type="match status" value="1"/>
</dbReference>
<evidence type="ECO:0000256" key="1">
    <source>
        <dbReference type="ARBA" id="ARBA00023015"/>
    </source>
</evidence>
<dbReference type="PANTHER" id="PTHR47894">
    <property type="entry name" value="HTH-TYPE TRANSCRIPTIONAL REGULATOR GADX"/>
    <property type="match status" value="1"/>
</dbReference>
<feature type="domain" description="HTH araC/xylS-type" evidence="4">
    <location>
        <begin position="91"/>
        <end position="171"/>
    </location>
</feature>
<gene>
    <name evidence="5" type="ORF">QBJ73_09795</name>
</gene>